<sequence>MENNILPQLSPFHICNRQDKYTGKTKQYQVFTIQISIDTLDQPRVYNIWADIILLPLTNQLFF</sequence>
<dbReference type="AlphaFoldDB" id="A0AAC9I4N9"/>
<protein>
    <submittedName>
        <fullName evidence="1">Uncharacterized protein</fullName>
    </submittedName>
</protein>
<reference evidence="1 2" key="1">
    <citation type="submission" date="2016-10" db="EMBL/GenBank/DDBJ databases">
        <title>Flavobacterium gilvum sp. nov., isolated from stream water.</title>
        <authorList>
            <person name="Shin S.-K."/>
            <person name="Cho Y.-J."/>
            <person name="Yi H."/>
        </authorList>
    </citation>
    <scope>NUCLEOTIDE SEQUENCE [LARGE SCALE GENOMIC DNA]</scope>
    <source>
        <strain evidence="1 2">EM1308</strain>
    </source>
</reference>
<organism evidence="1 2">
    <name type="scientific">Flavobacterium gilvum</name>
    <dbReference type="NCBI Taxonomy" id="1492737"/>
    <lineage>
        <taxon>Bacteria</taxon>
        <taxon>Pseudomonadati</taxon>
        <taxon>Bacteroidota</taxon>
        <taxon>Flavobacteriia</taxon>
        <taxon>Flavobacteriales</taxon>
        <taxon>Flavobacteriaceae</taxon>
        <taxon>Flavobacterium</taxon>
    </lineage>
</organism>
<accession>A0AAC9I4N9</accession>
<name>A0AAC9I4N9_9FLAO</name>
<proteinExistence type="predicted"/>
<gene>
    <name evidence="1" type="ORF">EM308_11255</name>
</gene>
<dbReference type="EMBL" id="CP017479">
    <property type="protein sequence ID" value="AOW10040.1"/>
    <property type="molecule type" value="Genomic_DNA"/>
</dbReference>
<evidence type="ECO:0000313" key="2">
    <source>
        <dbReference type="Proteomes" id="UP000175968"/>
    </source>
</evidence>
<keyword evidence="2" id="KW-1185">Reference proteome</keyword>
<evidence type="ECO:0000313" key="1">
    <source>
        <dbReference type="EMBL" id="AOW10040.1"/>
    </source>
</evidence>
<dbReference type="KEGG" id="fgl:EM308_11255"/>
<dbReference type="Proteomes" id="UP000175968">
    <property type="component" value="Chromosome"/>
</dbReference>